<evidence type="ECO:0000256" key="1">
    <source>
        <dbReference type="SAM" id="MobiDB-lite"/>
    </source>
</evidence>
<dbReference type="EMBL" id="UYWY01021630">
    <property type="protein sequence ID" value="VDM44566.1"/>
    <property type="molecule type" value="Genomic_DNA"/>
</dbReference>
<proteinExistence type="predicted"/>
<organism evidence="3 4">
    <name type="scientific">Toxocara canis</name>
    <name type="common">Canine roundworm</name>
    <dbReference type="NCBI Taxonomy" id="6265"/>
    <lineage>
        <taxon>Eukaryota</taxon>
        <taxon>Metazoa</taxon>
        <taxon>Ecdysozoa</taxon>
        <taxon>Nematoda</taxon>
        <taxon>Chromadorea</taxon>
        <taxon>Rhabditida</taxon>
        <taxon>Spirurina</taxon>
        <taxon>Ascaridomorpha</taxon>
        <taxon>Ascaridoidea</taxon>
        <taxon>Toxocaridae</taxon>
        <taxon>Toxocara</taxon>
    </lineage>
</organism>
<dbReference type="Gene3D" id="1.10.510.10">
    <property type="entry name" value="Transferase(Phosphotransferase) domain 1"/>
    <property type="match status" value="1"/>
</dbReference>
<gene>
    <name evidence="2" type="ORF">TCNE_LOCUS13245</name>
</gene>
<evidence type="ECO:0000313" key="3">
    <source>
        <dbReference type="Proteomes" id="UP000050794"/>
    </source>
</evidence>
<protein>
    <submittedName>
        <fullName evidence="4">NAC domain-containing protein</fullName>
    </submittedName>
</protein>
<dbReference type="AlphaFoldDB" id="A0A183UXM5"/>
<evidence type="ECO:0000313" key="2">
    <source>
        <dbReference type="EMBL" id="VDM44566.1"/>
    </source>
</evidence>
<reference evidence="2 3" key="2">
    <citation type="submission" date="2018-11" db="EMBL/GenBank/DDBJ databases">
        <authorList>
            <consortium name="Pathogen Informatics"/>
        </authorList>
    </citation>
    <scope>NUCLEOTIDE SEQUENCE [LARGE SCALE GENOMIC DNA]</scope>
</reference>
<keyword evidence="3" id="KW-1185">Reference proteome</keyword>
<evidence type="ECO:0000313" key="4">
    <source>
        <dbReference type="WBParaSite" id="TCNE_0001324501-mRNA-1"/>
    </source>
</evidence>
<dbReference type="Proteomes" id="UP000050794">
    <property type="component" value="Unassembled WGS sequence"/>
</dbReference>
<feature type="region of interest" description="Disordered" evidence="1">
    <location>
        <begin position="48"/>
        <end position="88"/>
    </location>
</feature>
<reference evidence="4" key="1">
    <citation type="submission" date="2016-06" db="UniProtKB">
        <authorList>
            <consortium name="WormBaseParasite"/>
        </authorList>
    </citation>
    <scope>IDENTIFICATION</scope>
</reference>
<dbReference type="WBParaSite" id="TCNE_0001324501-mRNA-1">
    <property type="protein sequence ID" value="TCNE_0001324501-mRNA-1"/>
    <property type="gene ID" value="TCNE_0001324501"/>
</dbReference>
<sequence>MGIDDMGAIMDYIDKLEYEDKVDYEFLYGKIRKAAATAKVNIDAPFDWEEDGTTTEDRTSSATSSGQTMPPKTKSKESLPPLLPQNRGIHPAVLADSSFLIFKRRPRIPPASPPISSASL</sequence>
<accession>A0A183UXM5</accession>
<name>A0A183UXM5_TOXCA</name>
<feature type="compositionally biased region" description="Polar residues" evidence="1">
    <location>
        <begin position="60"/>
        <end position="70"/>
    </location>
</feature>